<dbReference type="KEGG" id="ptrr:6342998"/>
<name>B2W556_PYRTR</name>
<evidence type="ECO:0000313" key="2">
    <source>
        <dbReference type="Proteomes" id="UP000001471"/>
    </source>
</evidence>
<dbReference type="AlphaFoldDB" id="B2W556"/>
<organism evidence="1 2">
    <name type="scientific">Pyrenophora tritici-repentis (strain Pt-1C-BFP)</name>
    <name type="common">Wheat tan spot fungus</name>
    <name type="synonym">Drechslera tritici-repentis</name>
    <dbReference type="NCBI Taxonomy" id="426418"/>
    <lineage>
        <taxon>Eukaryota</taxon>
        <taxon>Fungi</taxon>
        <taxon>Dikarya</taxon>
        <taxon>Ascomycota</taxon>
        <taxon>Pezizomycotina</taxon>
        <taxon>Dothideomycetes</taxon>
        <taxon>Pleosporomycetidae</taxon>
        <taxon>Pleosporales</taxon>
        <taxon>Pleosporineae</taxon>
        <taxon>Pleosporaceae</taxon>
        <taxon>Pyrenophora</taxon>
    </lineage>
</organism>
<dbReference type="GeneID" id="6342998"/>
<sequence>MDSRESSFEVYALPSMSVHIRGPQDVRLYQSEREIEKWEEIVHQYSGQQLTKEKDIFPALQGISKHMSEHVGSRYLAGLWEINIIHGLLWHNESNKKLCTPRVDTMELWTRWEISKHTKETHLQYLEVEEQTPEMARSIMVLGIYVGLYNMAWYNMGQFYIHPARLIYLDLDSNRTGRLR</sequence>
<dbReference type="InParanoid" id="B2W556"/>
<reference evidence="2" key="1">
    <citation type="journal article" date="2013" name="G3 (Bethesda)">
        <title>Comparative genomics of a plant-pathogenic fungus, Pyrenophora tritici-repentis, reveals transduplication and the impact of repeat elements on pathogenicity and population divergence.</title>
        <authorList>
            <person name="Manning V.A."/>
            <person name="Pandelova I."/>
            <person name="Dhillon B."/>
            <person name="Wilhelm L.J."/>
            <person name="Goodwin S.B."/>
            <person name="Berlin A.M."/>
            <person name="Figueroa M."/>
            <person name="Freitag M."/>
            <person name="Hane J.K."/>
            <person name="Henrissat B."/>
            <person name="Holman W.H."/>
            <person name="Kodira C.D."/>
            <person name="Martin J."/>
            <person name="Oliver R.P."/>
            <person name="Robbertse B."/>
            <person name="Schackwitz W."/>
            <person name="Schwartz D.C."/>
            <person name="Spatafora J.W."/>
            <person name="Turgeon B.G."/>
            <person name="Yandava C."/>
            <person name="Young S."/>
            <person name="Zhou S."/>
            <person name="Zeng Q."/>
            <person name="Grigoriev I.V."/>
            <person name="Ma L.-J."/>
            <person name="Ciuffetti L.M."/>
        </authorList>
    </citation>
    <scope>NUCLEOTIDE SEQUENCE [LARGE SCALE GENOMIC DNA]</scope>
    <source>
        <strain evidence="2">Pt-1C-BFP</strain>
    </source>
</reference>
<dbReference type="PANTHER" id="PTHR33112">
    <property type="entry name" value="DOMAIN PROTEIN, PUTATIVE-RELATED"/>
    <property type="match status" value="1"/>
</dbReference>
<protein>
    <submittedName>
        <fullName evidence="1">Uncharacterized protein</fullName>
    </submittedName>
</protein>
<accession>B2W556</accession>
<dbReference type="EMBL" id="DS231618">
    <property type="protein sequence ID" value="EDU47663.1"/>
    <property type="molecule type" value="Genomic_DNA"/>
</dbReference>
<dbReference type="PANTHER" id="PTHR33112:SF16">
    <property type="entry name" value="HETEROKARYON INCOMPATIBILITY DOMAIN-CONTAINING PROTEIN"/>
    <property type="match status" value="1"/>
</dbReference>
<evidence type="ECO:0000313" key="1">
    <source>
        <dbReference type="EMBL" id="EDU47663.1"/>
    </source>
</evidence>
<dbReference type="Proteomes" id="UP000001471">
    <property type="component" value="Unassembled WGS sequence"/>
</dbReference>
<proteinExistence type="predicted"/>
<dbReference type="HOGENOM" id="CLU_1496978_0_0_1"/>
<gene>
    <name evidence="1" type="ORF">PTRG_04756</name>
</gene>